<gene>
    <name evidence="3" type="ORF">FJ693_17225</name>
</gene>
<name>A0A552WLB9_9MICO</name>
<feature type="compositionally biased region" description="Pro residues" evidence="1">
    <location>
        <begin position="1"/>
        <end position="33"/>
    </location>
</feature>
<sequence>PPGAPPGAPPPGVRPGEPGAPPPGVRPGEPDPPAAAQTDALRWVRRFGVLLLTGMGIGLFTLPWPWPLLSGVLCVLALVAGVVALVKVRVSRIRGAMSPVLAIGLVLAAVLGMASLSQVVLWREYDAYSSCLREALTEQARDACSSRLERLLDERLQNMQQVVRQAS</sequence>
<dbReference type="Proteomes" id="UP000318693">
    <property type="component" value="Unassembled WGS sequence"/>
</dbReference>
<feature type="region of interest" description="Disordered" evidence="1">
    <location>
        <begin position="1"/>
        <end position="35"/>
    </location>
</feature>
<evidence type="ECO:0000256" key="1">
    <source>
        <dbReference type="SAM" id="MobiDB-lite"/>
    </source>
</evidence>
<evidence type="ECO:0000256" key="2">
    <source>
        <dbReference type="SAM" id="Phobius"/>
    </source>
</evidence>
<protein>
    <submittedName>
        <fullName evidence="3">Cytochrome d ubiquinol oxidase subunit II</fullName>
    </submittedName>
</protein>
<keyword evidence="2" id="KW-0472">Membrane</keyword>
<dbReference type="AlphaFoldDB" id="A0A552WLB9"/>
<evidence type="ECO:0000313" key="3">
    <source>
        <dbReference type="EMBL" id="TRW43562.1"/>
    </source>
</evidence>
<feature type="transmembrane region" description="Helical" evidence="2">
    <location>
        <begin position="68"/>
        <end position="88"/>
    </location>
</feature>
<dbReference type="RefSeq" id="WP_143419695.1">
    <property type="nucleotide sequence ID" value="NZ_VJXR01000076.1"/>
</dbReference>
<dbReference type="EMBL" id="VJXR01000076">
    <property type="protein sequence ID" value="TRW43562.1"/>
    <property type="molecule type" value="Genomic_DNA"/>
</dbReference>
<comment type="caution">
    <text evidence="3">The sequence shown here is derived from an EMBL/GenBank/DDBJ whole genome shotgun (WGS) entry which is preliminary data.</text>
</comment>
<keyword evidence="4" id="KW-1185">Reference proteome</keyword>
<keyword evidence="2" id="KW-0812">Transmembrane</keyword>
<feature type="transmembrane region" description="Helical" evidence="2">
    <location>
        <begin position="100"/>
        <end position="122"/>
    </location>
</feature>
<evidence type="ECO:0000313" key="4">
    <source>
        <dbReference type="Proteomes" id="UP000318693"/>
    </source>
</evidence>
<accession>A0A552WLB9</accession>
<organism evidence="3 4">
    <name type="scientific">Georgenia yuyongxinii</name>
    <dbReference type="NCBI Taxonomy" id="2589797"/>
    <lineage>
        <taxon>Bacteria</taxon>
        <taxon>Bacillati</taxon>
        <taxon>Actinomycetota</taxon>
        <taxon>Actinomycetes</taxon>
        <taxon>Micrococcales</taxon>
        <taxon>Bogoriellaceae</taxon>
        <taxon>Georgenia</taxon>
    </lineage>
</organism>
<feature type="non-terminal residue" evidence="3">
    <location>
        <position position="1"/>
    </location>
</feature>
<reference evidence="3 4" key="1">
    <citation type="submission" date="2019-07" db="EMBL/GenBank/DDBJ databases">
        <title>Georgenia wutianyii sp. nov. and Georgenia *** sp. nov. isolated from plateau pika (Ochotona curzoniae) in the Qinghai-Tibet plateau of China.</title>
        <authorList>
            <person name="Tian Z."/>
        </authorList>
    </citation>
    <scope>NUCLEOTIDE SEQUENCE [LARGE SCALE GENOMIC DNA]</scope>
    <source>
        <strain evidence="3 4">Z446</strain>
    </source>
</reference>
<proteinExistence type="predicted"/>
<keyword evidence="2" id="KW-1133">Transmembrane helix</keyword>